<reference evidence="1 2" key="1">
    <citation type="submission" date="2014-09" db="EMBL/GenBank/DDBJ databases">
        <title>Butyrate-producing bacteria isolated from human gut.</title>
        <authorList>
            <person name="Zhang Q."/>
            <person name="Zhao L."/>
        </authorList>
    </citation>
    <scope>NUCLEOTIDE SEQUENCE [LARGE SCALE GENOMIC DNA]</scope>
    <source>
        <strain evidence="1 2">21</strain>
    </source>
</reference>
<gene>
    <name evidence="1" type="ORF">LG34_11790</name>
</gene>
<feature type="non-terminal residue" evidence="1">
    <location>
        <position position="38"/>
    </location>
</feature>
<dbReference type="Proteomes" id="UP000245288">
    <property type="component" value="Unassembled WGS sequence"/>
</dbReference>
<protein>
    <submittedName>
        <fullName evidence="1">Metallophosphoesterase</fullName>
    </submittedName>
</protein>
<keyword evidence="2" id="KW-1185">Reference proteome</keyword>
<sequence length="38" mass="4270">MRIMAISDTESTALWDHYNSNKITDTDLILSCGDLNPN</sequence>
<evidence type="ECO:0000313" key="2">
    <source>
        <dbReference type="Proteomes" id="UP000245288"/>
    </source>
</evidence>
<dbReference type="EMBL" id="JRFU01000126">
    <property type="protein sequence ID" value="PWE86130.1"/>
    <property type="molecule type" value="Genomic_DNA"/>
</dbReference>
<organism evidence="1 2">
    <name type="scientific">Eubacterium ramulus</name>
    <dbReference type="NCBI Taxonomy" id="39490"/>
    <lineage>
        <taxon>Bacteria</taxon>
        <taxon>Bacillati</taxon>
        <taxon>Bacillota</taxon>
        <taxon>Clostridia</taxon>
        <taxon>Eubacteriales</taxon>
        <taxon>Eubacteriaceae</taxon>
        <taxon>Eubacterium</taxon>
    </lineage>
</organism>
<evidence type="ECO:0000313" key="1">
    <source>
        <dbReference type="EMBL" id="PWE86130.1"/>
    </source>
</evidence>
<comment type="caution">
    <text evidence="1">The sequence shown here is derived from an EMBL/GenBank/DDBJ whole genome shotgun (WGS) entry which is preliminary data.</text>
</comment>
<proteinExistence type="predicted"/>
<dbReference type="AlphaFoldDB" id="A0A2V1JMV7"/>
<accession>A0A2V1JMV7</accession>
<name>A0A2V1JMV7_EUBRA</name>